<feature type="chain" id="PRO_5020409497" evidence="1">
    <location>
        <begin position="23"/>
        <end position="266"/>
    </location>
</feature>
<name>A0A4R6DUC8_9RHOO</name>
<evidence type="ECO:0000313" key="2">
    <source>
        <dbReference type="EMBL" id="TDN48703.1"/>
    </source>
</evidence>
<dbReference type="OrthoDB" id="5943at2"/>
<keyword evidence="3" id="KW-1185">Reference proteome</keyword>
<organism evidence="2 3">
    <name type="scientific">Azoarcus indigens</name>
    <dbReference type="NCBI Taxonomy" id="29545"/>
    <lineage>
        <taxon>Bacteria</taxon>
        <taxon>Pseudomonadati</taxon>
        <taxon>Pseudomonadota</taxon>
        <taxon>Betaproteobacteria</taxon>
        <taxon>Rhodocyclales</taxon>
        <taxon>Zoogloeaceae</taxon>
        <taxon>Azoarcus</taxon>
    </lineage>
</organism>
<dbReference type="EMBL" id="SNVV01000014">
    <property type="protein sequence ID" value="TDN48703.1"/>
    <property type="molecule type" value="Genomic_DNA"/>
</dbReference>
<feature type="signal peptide" evidence="1">
    <location>
        <begin position="1"/>
        <end position="22"/>
    </location>
</feature>
<evidence type="ECO:0000256" key="1">
    <source>
        <dbReference type="SAM" id="SignalP"/>
    </source>
</evidence>
<reference evidence="2 3" key="1">
    <citation type="submission" date="2019-03" db="EMBL/GenBank/DDBJ databases">
        <title>Genomic Encyclopedia of Type Strains, Phase IV (KMG-IV): sequencing the most valuable type-strain genomes for metagenomic binning, comparative biology and taxonomic classification.</title>
        <authorList>
            <person name="Goeker M."/>
        </authorList>
    </citation>
    <scope>NUCLEOTIDE SEQUENCE [LARGE SCALE GENOMIC DNA]</scope>
    <source>
        <strain evidence="2 3">DSM 12121</strain>
    </source>
</reference>
<accession>A0A4R6DUC8</accession>
<sequence>MKRTLKLAAALAFCLQLPAAHAHNFWLLPSSTVLSKASYITVDAAVANDIFHFNHVPLRVDNLVVSAPDGSTVPTENLQQGKLRTVFDLNLTQTGTYRLAVVNDGVMAMWKEGDQPKRFRGNAEGFAKEVPANATELRVTESVSRLETFVTVGKPTAIQPTGKGLELVPVTHPNDLFAGESATFRFQVDGKPAAGIEVVLVRGGSRYRNQLEEIKLTTDAEGKFSVKWPQAGMYWLDADVTDDKTTVKQAKERRLSYVATFEVLPE</sequence>
<dbReference type="InterPro" id="IPR019613">
    <property type="entry name" value="DUF4198"/>
</dbReference>
<proteinExistence type="predicted"/>
<evidence type="ECO:0000313" key="3">
    <source>
        <dbReference type="Proteomes" id="UP000295129"/>
    </source>
</evidence>
<dbReference type="Pfam" id="PF10670">
    <property type="entry name" value="DUF4198"/>
    <property type="match status" value="1"/>
</dbReference>
<keyword evidence="1" id="KW-0732">Signal</keyword>
<protein>
    <submittedName>
        <fullName evidence="2">Putative GH25 family protein</fullName>
    </submittedName>
</protein>
<dbReference type="AlphaFoldDB" id="A0A4R6DUC8"/>
<dbReference type="RefSeq" id="WP_133593318.1">
    <property type="nucleotide sequence ID" value="NZ_SNVV01000014.1"/>
</dbReference>
<gene>
    <name evidence="2" type="ORF">C7389_11490</name>
</gene>
<comment type="caution">
    <text evidence="2">The sequence shown here is derived from an EMBL/GenBank/DDBJ whole genome shotgun (WGS) entry which is preliminary data.</text>
</comment>
<dbReference type="Proteomes" id="UP000295129">
    <property type="component" value="Unassembled WGS sequence"/>
</dbReference>